<dbReference type="KEGG" id="vg:77936798"/>
<dbReference type="RefSeq" id="YP_010660788.1">
    <property type="nucleotide sequence ID" value="NC_070882.1"/>
</dbReference>
<dbReference type="EMBL" id="MN103543">
    <property type="protein sequence ID" value="QEM41777.1"/>
    <property type="molecule type" value="Genomic_DNA"/>
</dbReference>
<sequence>MNQCSMPNPFILPVDEYARDLNIIEGYLNDQALYISAMTGDDFETCLEFVKEQSRPQGQFALNNPKTLVVDKNPHGDRSLKETTFMGFLGRVEKQNLLLSPSMTVYLPESQRQSTHSQYIAEGVANRKRVKKEQMRLEGEGTPEAAELAQVRKGEQENFKINNNSYSGATVSAATILYYKSTHSSLTSTCRTATSYANANNEKFITGNRHYYSPEITKANLLSIANNTDMKKLKDCIEHFNMHYPTPEEVVEMVLYSTAHYWQNRDYTEQIRMLVTGFTPLQRAAVMYVGDLYHTYKHNKTLIRGFLTELAKVGTDEQKVTKEVYNTYDGDLQLLANFICFDLVKGRNYDKLSKESPEVFDKIYATGKNISDTLWKYKRLIDALLLTKNVPSSIHAFPTAYRRAAVISDTDSTMFTMQYWVEEFFGKITFTDEAKRLVFALVFLVSCVVAHILAIQSANMGVSKEKLRLLAMKNEYYFAVLSLTTRSKHYYASQDAQEGVMFAKARMEVKGVGLRDSKVPPKINKTAKRMMDDIIKSIKAETPLDLPAMLKEVADLERDIIASVRSGKAEYLTTGKCKKIDAYKSEDNATYAKHTFWKEVCSPSFGEIEEPPYSFVKISVTVDNRTRFNEWVESIEDKGLAMRLKRWAMENKKTGITNFHVPMSVVENRGIPDEITRVADVRTIISNTMGVFYLIFESLGIFLIDKGNTRLISDFY</sequence>
<evidence type="ECO:0008006" key="3">
    <source>
        <dbReference type="Google" id="ProtNLM"/>
    </source>
</evidence>
<evidence type="ECO:0000313" key="2">
    <source>
        <dbReference type="Proteomes" id="UP000322144"/>
    </source>
</evidence>
<organism evidence="1 2">
    <name type="scientific">Pseudomonas phage vB_PaeM_PS119XW</name>
    <dbReference type="NCBI Taxonomy" id="2601632"/>
    <lineage>
        <taxon>Viruses</taxon>
        <taxon>Duplodnaviria</taxon>
        <taxon>Heunggongvirae</taxon>
        <taxon>Uroviricota</taxon>
        <taxon>Caudoviricetes</taxon>
        <taxon>Chimalliviridae</taxon>
        <taxon>Pawinskivirus</taxon>
        <taxon>Pawinskivirus PS119XW</taxon>
    </lineage>
</organism>
<name>A0A5C1K6S1_9CAUD</name>
<proteinExistence type="predicted"/>
<reference evidence="1 2" key="1">
    <citation type="submission" date="2019-06" db="EMBL/GenBank/DDBJ databases">
        <title>A distant relative of Phikzvirus genus phages from a therapeutic phage collection.</title>
        <authorList>
            <person name="Hejnowicz M.S."/>
            <person name="Dabrowski K."/>
            <person name="Gawor J."/>
            <person name="Weber-Dabrowska B."/>
            <person name="Gromadka R."/>
            <person name="Lobocka M.B."/>
        </authorList>
    </citation>
    <scope>NUCLEOTIDE SEQUENCE [LARGE SCALE GENOMIC DNA]</scope>
</reference>
<dbReference type="SUPFAM" id="SSF56672">
    <property type="entry name" value="DNA/RNA polymerases"/>
    <property type="match status" value="1"/>
</dbReference>
<dbReference type="InterPro" id="IPR043502">
    <property type="entry name" value="DNA/RNA_pol_sf"/>
</dbReference>
<keyword evidence="2" id="KW-1185">Reference proteome</keyword>
<protein>
    <recommendedName>
        <fullName evidence="3">DNA-directed DNA polymerase</fullName>
    </recommendedName>
</protein>
<dbReference type="Pfam" id="PF20286">
    <property type="entry name" value="divDNApol"/>
    <property type="match status" value="1"/>
</dbReference>
<dbReference type="Proteomes" id="UP000322144">
    <property type="component" value="Segment"/>
</dbReference>
<dbReference type="GeneID" id="77936798"/>
<dbReference type="InterPro" id="IPR046908">
    <property type="entry name" value="divDNApol"/>
</dbReference>
<evidence type="ECO:0000313" key="1">
    <source>
        <dbReference type="EMBL" id="QEM41777.1"/>
    </source>
</evidence>
<accession>A0A5C1K6S1</accession>